<dbReference type="EMBL" id="JAANQT010000903">
    <property type="protein sequence ID" value="KAG1307683.1"/>
    <property type="molecule type" value="Genomic_DNA"/>
</dbReference>
<gene>
    <name evidence="1" type="ORF">G6F64_006620</name>
</gene>
<dbReference type="PANTHER" id="PTHR14269:SF4">
    <property type="entry name" value="CAT EYE SYNDROME CRITICAL REGION PROTEIN 5"/>
    <property type="match status" value="1"/>
</dbReference>
<keyword evidence="2" id="KW-1185">Reference proteome</keyword>
<name>A0A9P6X8C8_RHIOR</name>
<evidence type="ECO:0000313" key="1">
    <source>
        <dbReference type="EMBL" id="KAG1307683.1"/>
    </source>
</evidence>
<dbReference type="GO" id="GO:0046474">
    <property type="term" value="P:glycerophospholipid biosynthetic process"/>
    <property type="evidence" value="ECO:0007669"/>
    <property type="project" value="TreeGrafter"/>
</dbReference>
<dbReference type="NCBIfam" id="TIGR01456">
    <property type="entry name" value="CECR5"/>
    <property type="match status" value="1"/>
</dbReference>
<dbReference type="OrthoDB" id="10251048at2759"/>
<comment type="caution">
    <text evidence="1">The sequence shown here is derived from an EMBL/GenBank/DDBJ whole genome shotgun (WGS) entry which is preliminary data.</text>
</comment>
<dbReference type="InterPro" id="IPR036412">
    <property type="entry name" value="HAD-like_sf"/>
</dbReference>
<proteinExistence type="predicted"/>
<dbReference type="InterPro" id="IPR006353">
    <property type="entry name" value="HAD-SF_hydro_IIA_CECR5"/>
</dbReference>
<organism evidence="1 2">
    <name type="scientific">Rhizopus oryzae</name>
    <name type="common">Mucormycosis agent</name>
    <name type="synonym">Rhizopus arrhizus var. delemar</name>
    <dbReference type="NCBI Taxonomy" id="64495"/>
    <lineage>
        <taxon>Eukaryota</taxon>
        <taxon>Fungi</taxon>
        <taxon>Fungi incertae sedis</taxon>
        <taxon>Mucoromycota</taxon>
        <taxon>Mucoromycotina</taxon>
        <taxon>Mucoromycetes</taxon>
        <taxon>Mucorales</taxon>
        <taxon>Mucorineae</taxon>
        <taxon>Rhizopodaceae</taxon>
        <taxon>Rhizopus</taxon>
    </lineage>
</organism>
<dbReference type="InterPro" id="IPR006357">
    <property type="entry name" value="HAD-SF_hydro_IIA"/>
</dbReference>
<evidence type="ECO:0008006" key="3">
    <source>
        <dbReference type="Google" id="ProtNLM"/>
    </source>
</evidence>
<dbReference type="Proteomes" id="UP000716291">
    <property type="component" value="Unassembled WGS sequence"/>
</dbReference>
<dbReference type="Gene3D" id="3.40.50.1000">
    <property type="entry name" value="HAD superfamily/HAD-like"/>
    <property type="match status" value="2"/>
</dbReference>
<dbReference type="InterPro" id="IPR023214">
    <property type="entry name" value="HAD_sf"/>
</dbReference>
<dbReference type="SUPFAM" id="SSF56784">
    <property type="entry name" value="HAD-like"/>
    <property type="match status" value="1"/>
</dbReference>
<dbReference type="NCBIfam" id="TIGR01460">
    <property type="entry name" value="HAD-SF-IIA"/>
    <property type="match status" value="1"/>
</dbReference>
<dbReference type="GO" id="GO:0005739">
    <property type="term" value="C:mitochondrion"/>
    <property type="evidence" value="ECO:0007669"/>
    <property type="project" value="TreeGrafter"/>
</dbReference>
<dbReference type="PANTHER" id="PTHR14269">
    <property type="entry name" value="CDP-DIACYLGLYCEROL--GLYCEROL-3-PHOSPHATE 3-PHOSPHATIDYLTRANSFERASE-RELATED"/>
    <property type="match status" value="1"/>
</dbReference>
<sequence>MTSIIRSNLFKNKGKLFARSISTANRPNYAFAFDIDGVIIKGKRLIPEATRALKLLNGDNGANRKVPFVLLTNGGGVTEEEKAEQISEIVGVRIDPKAVVLSHSPMQNLVSKYQDKRVLIVGGAGRKCFEVAKKYGFQDVVTPNDVMHWNHSAWPHSEPITDLSLLTSPHPLEFSELPIHAVMMFYDSLDWGRDIQVMLDALCSKKGVLGTRKEDYSVQDVPLYWSNNDLIWSTDFPAPRLGQGAFKNALEGLYKTLTGHELQSTSFGKPHAATYQFAEQVIDFIAGTKQKRNIYAVGDNPAADIKGANAYGWTSVLVRTGVFTGKGNSSQYPAHIVCENVEEAVEKIIAKEEGKL</sequence>
<dbReference type="Pfam" id="PF13242">
    <property type="entry name" value="Hydrolase_like"/>
    <property type="match status" value="1"/>
</dbReference>
<evidence type="ECO:0000313" key="2">
    <source>
        <dbReference type="Proteomes" id="UP000716291"/>
    </source>
</evidence>
<protein>
    <recommendedName>
        <fullName evidence="3">HAD-superfamily hydrolase</fullName>
    </recommendedName>
</protein>
<reference evidence="1" key="1">
    <citation type="journal article" date="2020" name="Microb. Genom.">
        <title>Genetic diversity of clinical and environmental Mucorales isolates obtained from an investigation of mucormycosis cases among solid organ transplant recipients.</title>
        <authorList>
            <person name="Nguyen M.H."/>
            <person name="Kaul D."/>
            <person name="Muto C."/>
            <person name="Cheng S.J."/>
            <person name="Richter R.A."/>
            <person name="Bruno V.M."/>
            <person name="Liu G."/>
            <person name="Beyhan S."/>
            <person name="Sundermann A.J."/>
            <person name="Mounaud S."/>
            <person name="Pasculle A.W."/>
            <person name="Nierman W.C."/>
            <person name="Driscoll E."/>
            <person name="Cumbie R."/>
            <person name="Clancy C.J."/>
            <person name="Dupont C.L."/>
        </authorList>
    </citation>
    <scope>NUCLEOTIDE SEQUENCE</scope>
    <source>
        <strain evidence="1">GL11</strain>
    </source>
</reference>
<dbReference type="Pfam" id="PF13344">
    <property type="entry name" value="Hydrolase_6"/>
    <property type="match status" value="1"/>
</dbReference>
<dbReference type="InterPro" id="IPR050324">
    <property type="entry name" value="CDP-alcohol_PTase-I"/>
</dbReference>
<accession>A0A9P6X8C8</accession>
<dbReference type="AlphaFoldDB" id="A0A9P6X8C8"/>